<keyword evidence="2" id="KW-0238">DNA-binding</keyword>
<dbReference type="PANTHER" id="PTHR47424">
    <property type="entry name" value="REGULATORY PROTEIN GAL4"/>
    <property type="match status" value="1"/>
</dbReference>
<dbReference type="InterPro" id="IPR051127">
    <property type="entry name" value="Fungal_SecMet_Regulators"/>
</dbReference>
<evidence type="ECO:0000256" key="1">
    <source>
        <dbReference type="ARBA" id="ARBA00023015"/>
    </source>
</evidence>
<keyword evidence="4" id="KW-0539">Nucleus</keyword>
<dbReference type="GO" id="GO:0006351">
    <property type="term" value="P:DNA-templated transcription"/>
    <property type="evidence" value="ECO:0007669"/>
    <property type="project" value="InterPro"/>
</dbReference>
<dbReference type="InterPro" id="IPR007219">
    <property type="entry name" value="XnlR_reg_dom"/>
</dbReference>
<dbReference type="STRING" id="1182543.W9XKR9"/>
<feature type="compositionally biased region" description="Basic and acidic residues" evidence="5">
    <location>
        <begin position="70"/>
        <end position="81"/>
    </location>
</feature>
<evidence type="ECO:0000313" key="7">
    <source>
        <dbReference type="EMBL" id="EXJ70954.1"/>
    </source>
</evidence>
<dbReference type="OrthoDB" id="424974at2759"/>
<evidence type="ECO:0000259" key="6">
    <source>
        <dbReference type="SMART" id="SM00906"/>
    </source>
</evidence>
<feature type="region of interest" description="Disordered" evidence="5">
    <location>
        <begin position="16"/>
        <end position="163"/>
    </location>
</feature>
<evidence type="ECO:0000313" key="8">
    <source>
        <dbReference type="Proteomes" id="UP000019471"/>
    </source>
</evidence>
<dbReference type="RefSeq" id="XP_007744733.1">
    <property type="nucleotide sequence ID" value="XM_007746543.1"/>
</dbReference>
<dbReference type="EMBL" id="AMGX01000008">
    <property type="protein sequence ID" value="EXJ70954.1"/>
    <property type="molecule type" value="Genomic_DNA"/>
</dbReference>
<accession>W9XKR9</accession>
<name>W9XKR9_9EURO</name>
<proteinExistence type="predicted"/>
<feature type="region of interest" description="Disordered" evidence="5">
    <location>
        <begin position="178"/>
        <end position="197"/>
    </location>
</feature>
<dbReference type="Proteomes" id="UP000019471">
    <property type="component" value="Unassembled WGS sequence"/>
</dbReference>
<dbReference type="SMART" id="SM00906">
    <property type="entry name" value="Fungal_trans"/>
    <property type="match status" value="1"/>
</dbReference>
<feature type="compositionally biased region" description="Polar residues" evidence="5">
    <location>
        <begin position="30"/>
        <end position="40"/>
    </location>
</feature>
<feature type="region of interest" description="Disordered" evidence="5">
    <location>
        <begin position="653"/>
        <end position="681"/>
    </location>
</feature>
<sequence length="729" mass="81874">MVNVSREYIIKLKQRAEVAEQRQRVENSTDHSQASPQRRQVLQHRESARHPLEEASSGPSDPVSYLRNDNIIRNRGIDRAQGRISSDSISGAGTVTQPDRPSIHGRSPLAQELDENRISKRDFPSKAPSAGRSEKTQSWSLQPCHDTATDFEEPNPDDFYGDSSTLSFMQAVQTTIISNSSPDSVSPDSNYIRSGTKPRPARAASFRFGVENCLPQRSLADDLVNSYFRYVHILYPFLHRPSFEAQYERTWVSGEQQDDQWLAMLNVIFALGIHFAYGQEDKSAASDRFFGYAQKLVSMEQFAHANLQTLQLLLLSGLYYQSTSRPNQTWNVIGLAIRIATTIGAHVDPMPSQYNPLQIEVRRRCWYGCIVLDSWVQVLSSRQNLLTTSRVLALNFGRPTAIPSTFGVSLPSDLDDEYITEEGYLEQPGHVLPKTTVFTKSVAFCSIMKDVLYTLYSPLNGSGHRQSGKVYQPPEFKDAVSLDKSLVEWFQGLPEYLKVGALNEMEEFRRTRNILIARFLNLRVLIHRPFASLWQQSSAGSEPVYLASLDNSLHSMCVTVCKSAAIQLVNVISNNYYQGLSSAWWTDMTYLFTAATVLLAIEYECEDPEESDATERAFEQALIILGEMQGRSSMASSYVTMLKKAKEAQDSAQIAPIVPTSSPRTRSNNAAPRNSGSASELASNGINLDEFLKDDARADAPFPSWNMQDFFLVPWDMMMVDNPMPTFQS</sequence>
<feature type="compositionally biased region" description="Polar residues" evidence="5">
    <location>
        <begin position="659"/>
        <end position="681"/>
    </location>
</feature>
<protein>
    <recommendedName>
        <fullName evidence="6">Xylanolytic transcriptional activator regulatory domain-containing protein</fullName>
    </recommendedName>
</protein>
<feature type="compositionally biased region" description="Basic and acidic residues" evidence="5">
    <location>
        <begin position="16"/>
        <end position="29"/>
    </location>
</feature>
<feature type="compositionally biased region" description="Acidic residues" evidence="5">
    <location>
        <begin position="149"/>
        <end position="160"/>
    </location>
</feature>
<dbReference type="AlphaFoldDB" id="W9XKR9"/>
<feature type="domain" description="Xylanolytic transcriptional activator regulatory" evidence="6">
    <location>
        <begin position="329"/>
        <end position="417"/>
    </location>
</feature>
<organism evidence="7 8">
    <name type="scientific">Cladophialophora psammophila CBS 110553</name>
    <dbReference type="NCBI Taxonomy" id="1182543"/>
    <lineage>
        <taxon>Eukaryota</taxon>
        <taxon>Fungi</taxon>
        <taxon>Dikarya</taxon>
        <taxon>Ascomycota</taxon>
        <taxon>Pezizomycotina</taxon>
        <taxon>Eurotiomycetes</taxon>
        <taxon>Chaetothyriomycetidae</taxon>
        <taxon>Chaetothyriales</taxon>
        <taxon>Herpotrichiellaceae</taxon>
        <taxon>Cladophialophora</taxon>
    </lineage>
</organism>
<feature type="compositionally biased region" description="Basic and acidic residues" evidence="5">
    <location>
        <begin position="43"/>
        <end position="53"/>
    </location>
</feature>
<keyword evidence="3" id="KW-0804">Transcription</keyword>
<comment type="caution">
    <text evidence="7">The sequence shown here is derived from an EMBL/GenBank/DDBJ whole genome shotgun (WGS) entry which is preliminary data.</text>
</comment>
<dbReference type="PANTHER" id="PTHR47424:SF3">
    <property type="entry name" value="REGULATORY PROTEIN GAL4"/>
    <property type="match status" value="1"/>
</dbReference>
<dbReference type="Pfam" id="PF04082">
    <property type="entry name" value="Fungal_trans"/>
    <property type="match status" value="1"/>
</dbReference>
<reference evidence="7 8" key="1">
    <citation type="submission" date="2013-03" db="EMBL/GenBank/DDBJ databases">
        <title>The Genome Sequence of Cladophialophora psammophila CBS 110553.</title>
        <authorList>
            <consortium name="The Broad Institute Genomics Platform"/>
            <person name="Cuomo C."/>
            <person name="de Hoog S."/>
            <person name="Gorbushina A."/>
            <person name="Walker B."/>
            <person name="Young S.K."/>
            <person name="Zeng Q."/>
            <person name="Gargeya S."/>
            <person name="Fitzgerald M."/>
            <person name="Haas B."/>
            <person name="Abouelleil A."/>
            <person name="Allen A.W."/>
            <person name="Alvarado L."/>
            <person name="Arachchi H.M."/>
            <person name="Berlin A.M."/>
            <person name="Chapman S.B."/>
            <person name="Gainer-Dewar J."/>
            <person name="Goldberg J."/>
            <person name="Griggs A."/>
            <person name="Gujja S."/>
            <person name="Hansen M."/>
            <person name="Howarth C."/>
            <person name="Imamovic A."/>
            <person name="Ireland A."/>
            <person name="Larimer J."/>
            <person name="McCowan C."/>
            <person name="Murphy C."/>
            <person name="Pearson M."/>
            <person name="Poon T.W."/>
            <person name="Priest M."/>
            <person name="Roberts A."/>
            <person name="Saif S."/>
            <person name="Shea T."/>
            <person name="Sisk P."/>
            <person name="Sykes S."/>
            <person name="Wortman J."/>
            <person name="Nusbaum C."/>
            <person name="Birren B."/>
        </authorList>
    </citation>
    <scope>NUCLEOTIDE SEQUENCE [LARGE SCALE GENOMIC DNA]</scope>
    <source>
        <strain evidence="7 8">CBS 110553</strain>
    </source>
</reference>
<dbReference type="GO" id="GO:0000981">
    <property type="term" value="F:DNA-binding transcription factor activity, RNA polymerase II-specific"/>
    <property type="evidence" value="ECO:0007669"/>
    <property type="project" value="TreeGrafter"/>
</dbReference>
<dbReference type="GO" id="GO:0005634">
    <property type="term" value="C:nucleus"/>
    <property type="evidence" value="ECO:0007669"/>
    <property type="project" value="TreeGrafter"/>
</dbReference>
<dbReference type="GO" id="GO:0000435">
    <property type="term" value="P:positive regulation of transcription from RNA polymerase II promoter by galactose"/>
    <property type="evidence" value="ECO:0007669"/>
    <property type="project" value="TreeGrafter"/>
</dbReference>
<dbReference type="GO" id="GO:0008270">
    <property type="term" value="F:zinc ion binding"/>
    <property type="evidence" value="ECO:0007669"/>
    <property type="project" value="InterPro"/>
</dbReference>
<dbReference type="GeneID" id="19190660"/>
<evidence type="ECO:0000256" key="5">
    <source>
        <dbReference type="SAM" id="MobiDB-lite"/>
    </source>
</evidence>
<evidence type="ECO:0000256" key="4">
    <source>
        <dbReference type="ARBA" id="ARBA00023242"/>
    </source>
</evidence>
<keyword evidence="8" id="KW-1185">Reference proteome</keyword>
<gene>
    <name evidence="7" type="ORF">A1O5_05947</name>
</gene>
<dbReference type="eggNOG" id="ENOG502RJRW">
    <property type="taxonomic scope" value="Eukaryota"/>
</dbReference>
<feature type="compositionally biased region" description="Polar residues" evidence="5">
    <location>
        <begin position="83"/>
        <end position="99"/>
    </location>
</feature>
<feature type="compositionally biased region" description="Low complexity" evidence="5">
    <location>
        <begin position="178"/>
        <end position="190"/>
    </location>
</feature>
<keyword evidence="1" id="KW-0805">Transcription regulation</keyword>
<dbReference type="HOGENOM" id="CLU_008511_2_1_1"/>
<evidence type="ECO:0000256" key="2">
    <source>
        <dbReference type="ARBA" id="ARBA00023125"/>
    </source>
</evidence>
<evidence type="ECO:0000256" key="3">
    <source>
        <dbReference type="ARBA" id="ARBA00023163"/>
    </source>
</evidence>
<feature type="compositionally biased region" description="Basic and acidic residues" evidence="5">
    <location>
        <begin position="114"/>
        <end position="124"/>
    </location>
</feature>
<dbReference type="GO" id="GO:0000978">
    <property type="term" value="F:RNA polymerase II cis-regulatory region sequence-specific DNA binding"/>
    <property type="evidence" value="ECO:0007669"/>
    <property type="project" value="TreeGrafter"/>
</dbReference>
<dbReference type="CDD" id="cd12148">
    <property type="entry name" value="fungal_TF_MHR"/>
    <property type="match status" value="1"/>
</dbReference>